<protein>
    <submittedName>
        <fullName evidence="2">Uncharacterized protein</fullName>
    </submittedName>
</protein>
<keyword evidence="1" id="KW-1133">Transmembrane helix</keyword>
<organism evidence="2">
    <name type="scientific">marine sediment metagenome</name>
    <dbReference type="NCBI Taxonomy" id="412755"/>
    <lineage>
        <taxon>unclassified sequences</taxon>
        <taxon>metagenomes</taxon>
        <taxon>ecological metagenomes</taxon>
    </lineage>
</organism>
<evidence type="ECO:0000256" key="1">
    <source>
        <dbReference type="SAM" id="Phobius"/>
    </source>
</evidence>
<keyword evidence="1" id="KW-0812">Transmembrane</keyword>
<dbReference type="EMBL" id="LAZR01032221">
    <property type="protein sequence ID" value="KKL51515.1"/>
    <property type="molecule type" value="Genomic_DNA"/>
</dbReference>
<accession>A0A0F9F2N7</accession>
<sequence>MRPVLRVLRVEAYTRRVLVTTAILIGLIIFISLQPTYVADKPQPTETPCEANRETP</sequence>
<keyword evidence="1" id="KW-0472">Membrane</keyword>
<gene>
    <name evidence="2" type="ORF">LCGC14_2294700</name>
</gene>
<evidence type="ECO:0000313" key="2">
    <source>
        <dbReference type="EMBL" id="KKL51515.1"/>
    </source>
</evidence>
<name>A0A0F9F2N7_9ZZZZ</name>
<feature type="transmembrane region" description="Helical" evidence="1">
    <location>
        <begin position="12"/>
        <end position="33"/>
    </location>
</feature>
<reference evidence="2" key="1">
    <citation type="journal article" date="2015" name="Nature">
        <title>Complex archaea that bridge the gap between prokaryotes and eukaryotes.</title>
        <authorList>
            <person name="Spang A."/>
            <person name="Saw J.H."/>
            <person name="Jorgensen S.L."/>
            <person name="Zaremba-Niedzwiedzka K."/>
            <person name="Martijn J."/>
            <person name="Lind A.E."/>
            <person name="van Eijk R."/>
            <person name="Schleper C."/>
            <person name="Guy L."/>
            <person name="Ettema T.J."/>
        </authorList>
    </citation>
    <scope>NUCLEOTIDE SEQUENCE</scope>
</reference>
<dbReference type="AlphaFoldDB" id="A0A0F9F2N7"/>
<comment type="caution">
    <text evidence="2">The sequence shown here is derived from an EMBL/GenBank/DDBJ whole genome shotgun (WGS) entry which is preliminary data.</text>
</comment>
<proteinExistence type="predicted"/>